<protein>
    <submittedName>
        <fullName evidence="5">BlaI/MecI/CopY family transcriptional regulator</fullName>
    </submittedName>
</protein>
<dbReference type="InterPro" id="IPR036388">
    <property type="entry name" value="WH-like_DNA-bd_sf"/>
</dbReference>
<dbReference type="Proteomes" id="UP000886884">
    <property type="component" value="Unassembled WGS sequence"/>
</dbReference>
<sequence>MSVSITEAESKILSLLWEQSPLTVAEITAALREKTGWDRHSVISLLKRMQAKGTVCVEDAKPARRYSPLVDRNEARLEQARGLMDKFFDGKPVRMMSAMVQGGQLSPQDIDELMRMLEKAREELKQDETSR</sequence>
<evidence type="ECO:0000256" key="1">
    <source>
        <dbReference type="ARBA" id="ARBA00011046"/>
    </source>
</evidence>
<reference evidence="5" key="2">
    <citation type="journal article" date="2021" name="PeerJ">
        <title>Extensive microbial diversity within the chicken gut microbiome revealed by metagenomics and culture.</title>
        <authorList>
            <person name="Gilroy R."/>
            <person name="Ravi A."/>
            <person name="Getino M."/>
            <person name="Pursley I."/>
            <person name="Horton D.L."/>
            <person name="Alikhan N.F."/>
            <person name="Baker D."/>
            <person name="Gharbi K."/>
            <person name="Hall N."/>
            <person name="Watson M."/>
            <person name="Adriaenssens E.M."/>
            <person name="Foster-Nyarko E."/>
            <person name="Jarju S."/>
            <person name="Secka A."/>
            <person name="Antonio M."/>
            <person name="Oren A."/>
            <person name="Chaudhuri R.R."/>
            <person name="La Ragione R."/>
            <person name="Hildebrand F."/>
            <person name="Pallen M.J."/>
        </authorList>
    </citation>
    <scope>NUCLEOTIDE SEQUENCE</scope>
    <source>
        <strain evidence="5">CHK183-6373</strain>
    </source>
</reference>
<evidence type="ECO:0000256" key="3">
    <source>
        <dbReference type="ARBA" id="ARBA00023125"/>
    </source>
</evidence>
<dbReference type="GO" id="GO:0045892">
    <property type="term" value="P:negative regulation of DNA-templated transcription"/>
    <property type="evidence" value="ECO:0007669"/>
    <property type="project" value="InterPro"/>
</dbReference>
<dbReference type="Gene3D" id="1.10.10.10">
    <property type="entry name" value="Winged helix-like DNA-binding domain superfamily/Winged helix DNA-binding domain"/>
    <property type="match status" value="1"/>
</dbReference>
<dbReference type="Gene3D" id="1.10.4040.10">
    <property type="entry name" value="Penicillinase repressor domain"/>
    <property type="match status" value="1"/>
</dbReference>
<keyword evidence="2" id="KW-0805">Transcription regulation</keyword>
<keyword evidence="4" id="KW-0804">Transcription</keyword>
<evidence type="ECO:0000256" key="4">
    <source>
        <dbReference type="ARBA" id="ARBA00023163"/>
    </source>
</evidence>
<organism evidence="5 6">
    <name type="scientific">Candidatus Ornithocaccomicrobium faecavium</name>
    <dbReference type="NCBI Taxonomy" id="2840890"/>
    <lineage>
        <taxon>Bacteria</taxon>
        <taxon>Bacillati</taxon>
        <taxon>Bacillota</taxon>
        <taxon>Clostridia</taxon>
        <taxon>Candidatus Ornithocaccomicrobium</taxon>
    </lineage>
</organism>
<accession>A0A9D1TC72</accession>
<gene>
    <name evidence="5" type="ORF">IAA64_05275</name>
</gene>
<dbReference type="PIRSF" id="PIRSF019455">
    <property type="entry name" value="CopR_AtkY"/>
    <property type="match status" value="1"/>
</dbReference>
<dbReference type="InterPro" id="IPR036390">
    <property type="entry name" value="WH_DNA-bd_sf"/>
</dbReference>
<evidence type="ECO:0000256" key="2">
    <source>
        <dbReference type="ARBA" id="ARBA00023015"/>
    </source>
</evidence>
<dbReference type="AlphaFoldDB" id="A0A9D1TC72"/>
<dbReference type="GO" id="GO:0003677">
    <property type="term" value="F:DNA binding"/>
    <property type="evidence" value="ECO:0007669"/>
    <property type="project" value="UniProtKB-KW"/>
</dbReference>
<evidence type="ECO:0000313" key="6">
    <source>
        <dbReference type="Proteomes" id="UP000886884"/>
    </source>
</evidence>
<comment type="caution">
    <text evidence="5">The sequence shown here is derived from an EMBL/GenBank/DDBJ whole genome shotgun (WGS) entry which is preliminary data.</text>
</comment>
<evidence type="ECO:0000313" key="5">
    <source>
        <dbReference type="EMBL" id="HIV27356.1"/>
    </source>
</evidence>
<dbReference type="InterPro" id="IPR005650">
    <property type="entry name" value="BlaI_family"/>
</dbReference>
<name>A0A9D1TC72_9FIRM</name>
<dbReference type="SUPFAM" id="SSF46785">
    <property type="entry name" value="Winged helix' DNA-binding domain"/>
    <property type="match status" value="1"/>
</dbReference>
<dbReference type="Pfam" id="PF03965">
    <property type="entry name" value="Penicillinase_R"/>
    <property type="match status" value="1"/>
</dbReference>
<comment type="similarity">
    <text evidence="1">Belongs to the BlaI transcriptional regulatory family.</text>
</comment>
<reference evidence="5" key="1">
    <citation type="submission" date="2020-10" db="EMBL/GenBank/DDBJ databases">
        <authorList>
            <person name="Gilroy R."/>
        </authorList>
    </citation>
    <scope>NUCLEOTIDE SEQUENCE</scope>
    <source>
        <strain evidence="5">CHK183-6373</strain>
    </source>
</reference>
<dbReference type="EMBL" id="DVOT01000092">
    <property type="protein sequence ID" value="HIV27356.1"/>
    <property type="molecule type" value="Genomic_DNA"/>
</dbReference>
<proteinExistence type="inferred from homology"/>
<keyword evidence="3" id="KW-0238">DNA-binding</keyword>